<feature type="domain" description="PhoU" evidence="2">
    <location>
        <begin position="119"/>
        <end position="204"/>
    </location>
</feature>
<evidence type="ECO:0000259" key="2">
    <source>
        <dbReference type="Pfam" id="PF01895"/>
    </source>
</evidence>
<dbReference type="PANTHER" id="PTHR42930:SF3">
    <property type="entry name" value="PHOSPHATE-SPECIFIC TRANSPORT SYSTEM ACCESSORY PROTEIN PHOU"/>
    <property type="match status" value="1"/>
</dbReference>
<dbReference type="Gene3D" id="1.20.58.220">
    <property type="entry name" value="Phosphate transport system protein phou homolog 2, domain 2"/>
    <property type="match status" value="1"/>
</dbReference>
<dbReference type="Proteomes" id="UP001428290">
    <property type="component" value="Unassembled WGS sequence"/>
</dbReference>
<evidence type="ECO:0000313" key="4">
    <source>
        <dbReference type="Proteomes" id="UP001428290"/>
    </source>
</evidence>
<sequence>MREHFLHALAELEGQIRDMGNRVSLAVRDALWSLERNEPIFARQIIANDNVIDELRYQIETNALSVITRQQPMARDLRVVSMFLELASELERIGDYAEGIAELVIRCIELPTLEQPPQIKTMALKAQAMLRDALDALHERDPQAAERLEHSDDEIDSLYREVLAWTFATMRSQPDHVERAMYYLWIAHNLERIADRTINIGERTSFIATGIIDKHRLRKDEADKPQA</sequence>
<dbReference type="PANTHER" id="PTHR42930">
    <property type="entry name" value="PHOSPHATE-SPECIFIC TRANSPORT SYSTEM ACCESSORY PROTEIN PHOU"/>
    <property type="match status" value="1"/>
</dbReference>
<dbReference type="RefSeq" id="WP_345720470.1">
    <property type="nucleotide sequence ID" value="NZ_BAABRU010000002.1"/>
</dbReference>
<dbReference type="Pfam" id="PF01895">
    <property type="entry name" value="PhoU"/>
    <property type="match status" value="2"/>
</dbReference>
<dbReference type="SUPFAM" id="SSF109755">
    <property type="entry name" value="PhoU-like"/>
    <property type="match status" value="1"/>
</dbReference>
<dbReference type="InterPro" id="IPR026022">
    <property type="entry name" value="PhoU_dom"/>
</dbReference>
<comment type="subcellular location">
    <subcellularLocation>
        <location evidence="1">Cytoplasm</location>
    </subcellularLocation>
</comment>
<protein>
    <recommendedName>
        <fullName evidence="1">Phosphate-specific transport system accessory protein PhoU</fullName>
    </recommendedName>
</protein>
<dbReference type="InterPro" id="IPR038078">
    <property type="entry name" value="PhoU-like_sf"/>
</dbReference>
<comment type="similarity">
    <text evidence="1">Belongs to the PhoU family.</text>
</comment>
<evidence type="ECO:0000313" key="3">
    <source>
        <dbReference type="EMBL" id="GAA5526835.1"/>
    </source>
</evidence>
<dbReference type="InterPro" id="IPR028366">
    <property type="entry name" value="PhoU"/>
</dbReference>
<dbReference type="EMBL" id="BAABRU010000002">
    <property type="protein sequence ID" value="GAA5526835.1"/>
    <property type="molecule type" value="Genomic_DNA"/>
</dbReference>
<dbReference type="NCBIfam" id="TIGR02135">
    <property type="entry name" value="phoU_full"/>
    <property type="match status" value="1"/>
</dbReference>
<keyword evidence="1" id="KW-0813">Transport</keyword>
<keyword evidence="4" id="KW-1185">Reference proteome</keyword>
<organism evidence="3 4">
    <name type="scientific">Herpetosiphon gulosus</name>
    <dbReference type="NCBI Taxonomy" id="1973496"/>
    <lineage>
        <taxon>Bacteria</taxon>
        <taxon>Bacillati</taxon>
        <taxon>Chloroflexota</taxon>
        <taxon>Chloroflexia</taxon>
        <taxon>Herpetosiphonales</taxon>
        <taxon>Herpetosiphonaceae</taxon>
        <taxon>Herpetosiphon</taxon>
    </lineage>
</organism>
<keyword evidence="1" id="KW-0963">Cytoplasm</keyword>
<gene>
    <name evidence="3" type="primary">phoU_1</name>
    <name evidence="3" type="ORF">Hgul01_00615</name>
</gene>
<comment type="function">
    <text evidence="1">Plays a role in the regulation of phosphate uptake.</text>
</comment>
<evidence type="ECO:0000256" key="1">
    <source>
        <dbReference type="PIRNR" id="PIRNR003107"/>
    </source>
</evidence>
<proteinExistence type="inferred from homology"/>
<dbReference type="PIRSF" id="PIRSF003107">
    <property type="entry name" value="PhoU"/>
    <property type="match status" value="1"/>
</dbReference>
<feature type="domain" description="PhoU" evidence="2">
    <location>
        <begin position="16"/>
        <end position="104"/>
    </location>
</feature>
<comment type="subunit">
    <text evidence="1">Homodimer.</text>
</comment>
<accession>A0ABP9WUF3</accession>
<comment type="caution">
    <text evidence="3">The sequence shown here is derived from an EMBL/GenBank/DDBJ whole genome shotgun (WGS) entry which is preliminary data.</text>
</comment>
<name>A0ABP9WUF3_9CHLR</name>
<keyword evidence="1" id="KW-0592">Phosphate transport</keyword>
<reference evidence="3 4" key="1">
    <citation type="submission" date="2024-02" db="EMBL/GenBank/DDBJ databases">
        <title>Herpetosiphon gulosus NBRC 112829.</title>
        <authorList>
            <person name="Ichikawa N."/>
            <person name="Katano-Makiyama Y."/>
            <person name="Hidaka K."/>
        </authorList>
    </citation>
    <scope>NUCLEOTIDE SEQUENCE [LARGE SCALE GENOMIC DNA]</scope>
    <source>
        <strain evidence="3 4">NBRC 112829</strain>
    </source>
</reference>